<evidence type="ECO:0000313" key="1">
    <source>
        <dbReference type="EMBL" id="KAJ3720723.1"/>
    </source>
</evidence>
<organism evidence="1 2">
    <name type="scientific">Lentinula guzmanii</name>
    <dbReference type="NCBI Taxonomy" id="2804957"/>
    <lineage>
        <taxon>Eukaryota</taxon>
        <taxon>Fungi</taxon>
        <taxon>Dikarya</taxon>
        <taxon>Basidiomycota</taxon>
        <taxon>Agaricomycotina</taxon>
        <taxon>Agaricomycetes</taxon>
        <taxon>Agaricomycetidae</taxon>
        <taxon>Agaricales</taxon>
        <taxon>Marasmiineae</taxon>
        <taxon>Omphalotaceae</taxon>
        <taxon>Lentinula</taxon>
    </lineage>
</organism>
<protein>
    <submittedName>
        <fullName evidence="1">Uncharacterized protein</fullName>
    </submittedName>
</protein>
<comment type="caution">
    <text evidence="1">The sequence shown here is derived from an EMBL/GenBank/DDBJ whole genome shotgun (WGS) entry which is preliminary data.</text>
</comment>
<dbReference type="Gene3D" id="2.60.120.10">
    <property type="entry name" value="Jelly Rolls"/>
    <property type="match status" value="1"/>
</dbReference>
<dbReference type="InterPro" id="IPR014710">
    <property type="entry name" value="RmlC-like_jellyroll"/>
</dbReference>
<proteinExistence type="predicted"/>
<name>A0AA38MW60_9AGAR</name>
<reference evidence="1" key="1">
    <citation type="submission" date="2022-08" db="EMBL/GenBank/DDBJ databases">
        <authorList>
            <consortium name="DOE Joint Genome Institute"/>
            <person name="Min B."/>
            <person name="Sierra-Patev S."/>
            <person name="Naranjo-Ortiz M."/>
            <person name="Looney B."/>
            <person name="Konkel Z."/>
            <person name="Slot J.C."/>
            <person name="Sakamoto Y."/>
            <person name="Steenwyk J.L."/>
            <person name="Rokas A."/>
            <person name="Carro J."/>
            <person name="Camarero S."/>
            <person name="Ferreira P."/>
            <person name="Molpeceres G."/>
            <person name="Ruiz-duenas F.J."/>
            <person name="Serrano A."/>
            <person name="Henrissat B."/>
            <person name="Drula E."/>
            <person name="Hughes K.W."/>
            <person name="Mata J.L."/>
            <person name="Ishikawa N.K."/>
            <person name="Vargas-Isla R."/>
            <person name="Ushijima S."/>
            <person name="Smith C.A."/>
            <person name="Ahrendt S."/>
            <person name="Andreopoulos W."/>
            <person name="He G."/>
            <person name="LaButti K."/>
            <person name="Lipzen A."/>
            <person name="Ng V."/>
            <person name="Riley R."/>
            <person name="Sandor L."/>
            <person name="Barry K."/>
            <person name="Martinez A.T."/>
            <person name="Xiao Y."/>
            <person name="Gibbons J.G."/>
            <person name="Terashima K."/>
            <person name="Hibbett D.S."/>
            <person name="Grigoriev I.V."/>
        </authorList>
    </citation>
    <scope>NUCLEOTIDE SEQUENCE</scope>
    <source>
        <strain evidence="1">ET3784</strain>
    </source>
</reference>
<gene>
    <name evidence="1" type="ORF">DFJ43DRAFT_720687</name>
</gene>
<sequence>MTMSCRAFYHDKTPGDPSISHDPSRKVSLEILRTLKYDTYFIDGPDYVPHSRKFAREQGFLVPVENSKVIWDFVGAENTWNFSKSSKLSLSSNKPSKYIASLDILMVVVSGMHCIDIEDPISNSWIRIERGPGTVQLIPSGSILYFVPSIHKSIVFIKGIQSEYQVFRDEDAKLLALHRGYRKRIGLSS</sequence>
<dbReference type="EMBL" id="JANVFO010000061">
    <property type="protein sequence ID" value="KAJ3720723.1"/>
    <property type="molecule type" value="Genomic_DNA"/>
</dbReference>
<accession>A0AA38MW60</accession>
<dbReference type="Proteomes" id="UP001176059">
    <property type="component" value="Unassembled WGS sequence"/>
</dbReference>
<dbReference type="AlphaFoldDB" id="A0AA38MW60"/>
<keyword evidence="2" id="KW-1185">Reference proteome</keyword>
<reference evidence="1" key="2">
    <citation type="journal article" date="2023" name="Proc. Natl. Acad. Sci. U.S.A.">
        <title>A global phylogenomic analysis of the shiitake genus Lentinula.</title>
        <authorList>
            <person name="Sierra-Patev S."/>
            <person name="Min B."/>
            <person name="Naranjo-Ortiz M."/>
            <person name="Looney B."/>
            <person name="Konkel Z."/>
            <person name="Slot J.C."/>
            <person name="Sakamoto Y."/>
            <person name="Steenwyk J.L."/>
            <person name="Rokas A."/>
            <person name="Carro J."/>
            <person name="Camarero S."/>
            <person name="Ferreira P."/>
            <person name="Molpeceres G."/>
            <person name="Ruiz-Duenas F.J."/>
            <person name="Serrano A."/>
            <person name="Henrissat B."/>
            <person name="Drula E."/>
            <person name="Hughes K.W."/>
            <person name="Mata J.L."/>
            <person name="Ishikawa N.K."/>
            <person name="Vargas-Isla R."/>
            <person name="Ushijima S."/>
            <person name="Smith C.A."/>
            <person name="Donoghue J."/>
            <person name="Ahrendt S."/>
            <person name="Andreopoulos W."/>
            <person name="He G."/>
            <person name="LaButti K."/>
            <person name="Lipzen A."/>
            <person name="Ng V."/>
            <person name="Riley R."/>
            <person name="Sandor L."/>
            <person name="Barry K."/>
            <person name="Martinez A.T."/>
            <person name="Xiao Y."/>
            <person name="Gibbons J.G."/>
            <person name="Terashima K."/>
            <person name="Grigoriev I.V."/>
            <person name="Hibbett D."/>
        </authorList>
    </citation>
    <scope>NUCLEOTIDE SEQUENCE</scope>
    <source>
        <strain evidence="1">ET3784</strain>
    </source>
</reference>
<evidence type="ECO:0000313" key="2">
    <source>
        <dbReference type="Proteomes" id="UP001176059"/>
    </source>
</evidence>